<evidence type="ECO:0000313" key="7">
    <source>
        <dbReference type="EMBL" id="TVU09792.1"/>
    </source>
</evidence>
<dbReference type="GO" id="GO:0003677">
    <property type="term" value="F:DNA binding"/>
    <property type="evidence" value="ECO:0007669"/>
    <property type="project" value="UniProtKB-KW"/>
</dbReference>
<dbReference type="Gene3D" id="2.170.150.80">
    <property type="entry name" value="NAC domain"/>
    <property type="match status" value="1"/>
</dbReference>
<organism evidence="7 8">
    <name type="scientific">Eragrostis curvula</name>
    <name type="common">weeping love grass</name>
    <dbReference type="NCBI Taxonomy" id="38414"/>
    <lineage>
        <taxon>Eukaryota</taxon>
        <taxon>Viridiplantae</taxon>
        <taxon>Streptophyta</taxon>
        <taxon>Embryophyta</taxon>
        <taxon>Tracheophyta</taxon>
        <taxon>Spermatophyta</taxon>
        <taxon>Magnoliopsida</taxon>
        <taxon>Liliopsida</taxon>
        <taxon>Poales</taxon>
        <taxon>Poaceae</taxon>
        <taxon>PACMAD clade</taxon>
        <taxon>Chloridoideae</taxon>
        <taxon>Eragrostideae</taxon>
        <taxon>Eragrostidinae</taxon>
        <taxon>Eragrostis</taxon>
    </lineage>
</organism>
<gene>
    <name evidence="7" type="ORF">EJB05_43288</name>
</gene>
<dbReference type="SUPFAM" id="SSF101941">
    <property type="entry name" value="NAC domain"/>
    <property type="match status" value="1"/>
</dbReference>
<dbReference type="InterPro" id="IPR003441">
    <property type="entry name" value="NAC-dom"/>
</dbReference>
<dbReference type="InterPro" id="IPR036093">
    <property type="entry name" value="NAC_dom_sf"/>
</dbReference>
<protein>
    <recommendedName>
        <fullName evidence="6">NAC domain-containing protein</fullName>
    </recommendedName>
</protein>
<evidence type="ECO:0000256" key="1">
    <source>
        <dbReference type="ARBA" id="ARBA00023015"/>
    </source>
</evidence>
<accession>A0A5J9TEU1</accession>
<feature type="region of interest" description="Disordered" evidence="5">
    <location>
        <begin position="1"/>
        <end position="24"/>
    </location>
</feature>
<evidence type="ECO:0000313" key="8">
    <source>
        <dbReference type="Proteomes" id="UP000324897"/>
    </source>
</evidence>
<feature type="region of interest" description="Disordered" evidence="5">
    <location>
        <begin position="479"/>
        <end position="499"/>
    </location>
</feature>
<keyword evidence="8" id="KW-1185">Reference proteome</keyword>
<feature type="domain" description="NAC" evidence="6">
    <location>
        <begin position="25"/>
        <end position="185"/>
    </location>
</feature>
<dbReference type="OrthoDB" id="696844at2759"/>
<comment type="caution">
    <text evidence="7">The sequence shown here is derived from an EMBL/GenBank/DDBJ whole genome shotgun (WGS) entry which is preliminary data.</text>
</comment>
<evidence type="ECO:0000259" key="6">
    <source>
        <dbReference type="PROSITE" id="PS51005"/>
    </source>
</evidence>
<reference evidence="7 8" key="1">
    <citation type="journal article" date="2019" name="Sci. Rep.">
        <title>A high-quality genome of Eragrostis curvula grass provides insights into Poaceae evolution and supports new strategies to enhance forage quality.</title>
        <authorList>
            <person name="Carballo J."/>
            <person name="Santos B.A.C.M."/>
            <person name="Zappacosta D."/>
            <person name="Garbus I."/>
            <person name="Selva J.P."/>
            <person name="Gallo C.A."/>
            <person name="Diaz A."/>
            <person name="Albertini E."/>
            <person name="Caccamo M."/>
            <person name="Echenique V."/>
        </authorList>
    </citation>
    <scope>NUCLEOTIDE SEQUENCE [LARGE SCALE GENOMIC DNA]</scope>
    <source>
        <strain evidence="8">cv. Victoria</strain>
        <tissue evidence="7">Leaf</tissue>
    </source>
</reference>
<keyword evidence="1" id="KW-0805">Transcription regulation</keyword>
<dbReference type="Gramene" id="TVU09792">
    <property type="protein sequence ID" value="TVU09792"/>
    <property type="gene ID" value="EJB05_43288"/>
</dbReference>
<feature type="region of interest" description="Disordered" evidence="5">
    <location>
        <begin position="359"/>
        <end position="379"/>
    </location>
</feature>
<evidence type="ECO:0000256" key="3">
    <source>
        <dbReference type="ARBA" id="ARBA00023163"/>
    </source>
</evidence>
<dbReference type="PANTHER" id="PTHR31719:SF243">
    <property type="entry name" value="NAC DOMAIN-CONTAINING PROTEIN"/>
    <property type="match status" value="1"/>
</dbReference>
<evidence type="ECO:0000256" key="4">
    <source>
        <dbReference type="ARBA" id="ARBA00023242"/>
    </source>
</evidence>
<evidence type="ECO:0000256" key="5">
    <source>
        <dbReference type="SAM" id="MobiDB-lite"/>
    </source>
</evidence>
<keyword evidence="3" id="KW-0804">Transcription</keyword>
<dbReference type="PROSITE" id="PS51005">
    <property type="entry name" value="NAC"/>
    <property type="match status" value="1"/>
</dbReference>
<keyword evidence="2" id="KW-0238">DNA-binding</keyword>
<dbReference type="PANTHER" id="PTHR31719">
    <property type="entry name" value="NAC TRANSCRIPTION FACTOR 56"/>
    <property type="match status" value="1"/>
</dbReference>
<feature type="region of interest" description="Disordered" evidence="5">
    <location>
        <begin position="205"/>
        <end position="244"/>
    </location>
</feature>
<dbReference type="Proteomes" id="UP000324897">
    <property type="component" value="Chromosome 3"/>
</dbReference>
<sequence length="499" mass="54297">MAEGDEKKSVAGAGGGGHDARKVKYPTGFRFKPTDEELIEYYLLPRLQGRPTEPNDAIIEANVYEFHPDTLINGIYKSKGKDEWFFLSPRARMYQNGVRPSRKTEDGRGRWKASTATKVVAKETVSDGVKFCKNVLNYFAGSPKDETRTKWLMRELTIPEFEIKRGNSGANATLDEYVMCKIYLSPVHKTNDDDASADSACVEAQSGQLTSGSKRRLEEQSRGFAAARKQARQGSLTIGRTQPSGPVPPTIYCLPAQPTGYNVQAPVQRPSGMHNGQAQQPGGSFNGQELMRRTPIPTQFQPNAATTNPNSFGRMPMMVRPPNMGFPGNPLRQDPGTGFRPQVSLRCHYDQNYGAVQPQGNAAHGMPQQRSMAFAPPPPPPQQHQFFNVNADDFAGAFSSSWPPYNGNPYKGSSMEQEAGDQALTAAPGASNAGSGMMRDGNMNAEHHFVELAAINTSLAGARPQTAAVSGVELATPKVEAEMEETNTHASSSHKQDTA</sequence>
<feature type="compositionally biased region" description="Polar residues" evidence="5">
    <location>
        <begin position="232"/>
        <end position="244"/>
    </location>
</feature>
<dbReference type="Pfam" id="PF02365">
    <property type="entry name" value="NAM"/>
    <property type="match status" value="1"/>
</dbReference>
<dbReference type="GO" id="GO:0006355">
    <property type="term" value="P:regulation of DNA-templated transcription"/>
    <property type="evidence" value="ECO:0007669"/>
    <property type="project" value="InterPro"/>
</dbReference>
<name>A0A5J9TEU1_9POAL</name>
<dbReference type="AlphaFoldDB" id="A0A5J9TEU1"/>
<proteinExistence type="predicted"/>
<dbReference type="EMBL" id="RWGY01000039">
    <property type="protein sequence ID" value="TVU09792.1"/>
    <property type="molecule type" value="Genomic_DNA"/>
</dbReference>
<feature type="region of interest" description="Disordered" evidence="5">
    <location>
        <begin position="410"/>
        <end position="441"/>
    </location>
</feature>
<evidence type="ECO:0000256" key="2">
    <source>
        <dbReference type="ARBA" id="ARBA00023125"/>
    </source>
</evidence>
<keyword evidence="4" id="KW-0539">Nucleus</keyword>